<dbReference type="AlphaFoldDB" id="A0A250J4Q4"/>
<keyword evidence="1" id="KW-0472">Membrane</keyword>
<proteinExistence type="predicted"/>
<dbReference type="RefSeq" id="WP_095986681.1">
    <property type="nucleotide sequence ID" value="NZ_CP022098.1"/>
</dbReference>
<dbReference type="Proteomes" id="UP000217257">
    <property type="component" value="Chromosome"/>
</dbReference>
<reference evidence="3 4" key="1">
    <citation type="submission" date="2017-06" db="EMBL/GenBank/DDBJ databases">
        <title>Sequencing and comparative analysis of myxobacterial genomes.</title>
        <authorList>
            <person name="Rupp O."/>
            <person name="Goesmann A."/>
            <person name="Sogaard-Andersen L."/>
        </authorList>
    </citation>
    <scope>NUCLEOTIDE SEQUENCE [LARGE SCALE GENOMIC DNA]</scope>
    <source>
        <strain evidence="3 4">DSM 52655</strain>
    </source>
</reference>
<gene>
    <name evidence="3" type="ORF">CYFUS_003955</name>
</gene>
<feature type="transmembrane region" description="Helical" evidence="1">
    <location>
        <begin position="123"/>
        <end position="143"/>
    </location>
</feature>
<evidence type="ECO:0000256" key="2">
    <source>
        <dbReference type="SAM" id="SignalP"/>
    </source>
</evidence>
<keyword evidence="1" id="KW-0812">Transmembrane</keyword>
<keyword evidence="2" id="KW-0732">Signal</keyword>
<feature type="signal peptide" evidence="2">
    <location>
        <begin position="1"/>
        <end position="25"/>
    </location>
</feature>
<accession>A0A250J4Q4</accession>
<protein>
    <submittedName>
        <fullName evidence="3">Uncharacterized protein</fullName>
    </submittedName>
</protein>
<dbReference type="InterPro" id="IPR054261">
    <property type="entry name" value="DUF6992"/>
</dbReference>
<evidence type="ECO:0000256" key="1">
    <source>
        <dbReference type="SAM" id="Phobius"/>
    </source>
</evidence>
<dbReference type="KEGG" id="cfus:CYFUS_003955"/>
<feature type="transmembrane region" description="Helical" evidence="1">
    <location>
        <begin position="155"/>
        <end position="177"/>
    </location>
</feature>
<evidence type="ECO:0000313" key="4">
    <source>
        <dbReference type="Proteomes" id="UP000217257"/>
    </source>
</evidence>
<feature type="transmembrane region" description="Helical" evidence="1">
    <location>
        <begin position="83"/>
        <end position="103"/>
    </location>
</feature>
<sequence length="203" mass="21904">MIDSPPRRARLVFVFLLCLSFSAQAAEVTSPESFLARHNTEAARMNQTAMTVLLGWAALNIATGTAGHFATQGETQAFWQANAAWNVVNLAIAGLSLHGQATASPGSWDLARSLSEGQKMEKLLLLNAGLDVGYIAFGGLLLERGYRTDSARLRGWGKSLLLQGGFLLLFDTVLWVLNSNINSRLTARLVPAPNGVGLVLRWP</sequence>
<dbReference type="EMBL" id="CP022098">
    <property type="protein sequence ID" value="ATB38520.1"/>
    <property type="molecule type" value="Genomic_DNA"/>
</dbReference>
<feature type="transmembrane region" description="Helical" evidence="1">
    <location>
        <begin position="49"/>
        <end position="71"/>
    </location>
</feature>
<feature type="chain" id="PRO_5012761266" evidence="2">
    <location>
        <begin position="26"/>
        <end position="203"/>
    </location>
</feature>
<keyword evidence="1" id="KW-1133">Transmembrane helix</keyword>
<organism evidence="3 4">
    <name type="scientific">Cystobacter fuscus</name>
    <dbReference type="NCBI Taxonomy" id="43"/>
    <lineage>
        <taxon>Bacteria</taxon>
        <taxon>Pseudomonadati</taxon>
        <taxon>Myxococcota</taxon>
        <taxon>Myxococcia</taxon>
        <taxon>Myxococcales</taxon>
        <taxon>Cystobacterineae</taxon>
        <taxon>Archangiaceae</taxon>
        <taxon>Cystobacter</taxon>
    </lineage>
</organism>
<evidence type="ECO:0000313" key="3">
    <source>
        <dbReference type="EMBL" id="ATB38520.1"/>
    </source>
</evidence>
<name>A0A250J4Q4_9BACT</name>
<dbReference type="Pfam" id="PF22503">
    <property type="entry name" value="DUF6992"/>
    <property type="match status" value="1"/>
</dbReference>